<reference evidence="2" key="1">
    <citation type="submission" date="2021-10" db="EMBL/GenBank/DDBJ databases">
        <title>Anaerobic single-cell dispensing facilitates the cultivation of human gut bacteria.</title>
        <authorList>
            <person name="Afrizal A."/>
        </authorList>
    </citation>
    <scope>NUCLEOTIDE SEQUENCE</scope>
    <source>
        <strain evidence="2">CLA-AA-H204</strain>
    </source>
</reference>
<feature type="region of interest" description="Disordered" evidence="1">
    <location>
        <begin position="385"/>
        <end position="405"/>
    </location>
</feature>
<dbReference type="PANTHER" id="PTHR43155">
    <property type="entry name" value="CYCLIC DI-GMP PHOSPHODIESTERASE PA4108-RELATED"/>
    <property type="match status" value="1"/>
</dbReference>
<evidence type="ECO:0000256" key="1">
    <source>
        <dbReference type="SAM" id="MobiDB-lite"/>
    </source>
</evidence>
<accession>A0AAW4WAT6</accession>
<dbReference type="EMBL" id="JAJEQW010000005">
    <property type="protein sequence ID" value="MCC2241881.1"/>
    <property type="molecule type" value="Genomic_DNA"/>
</dbReference>
<evidence type="ECO:0000313" key="3">
    <source>
        <dbReference type="Proteomes" id="UP001198893"/>
    </source>
</evidence>
<dbReference type="SUPFAM" id="SSF109604">
    <property type="entry name" value="HD-domain/PDEase-like"/>
    <property type="match status" value="1"/>
</dbReference>
<organism evidence="2 3">
    <name type="scientific">Roseburia amylophila</name>
    <dbReference type="NCBI Taxonomy" id="2981794"/>
    <lineage>
        <taxon>Bacteria</taxon>
        <taxon>Bacillati</taxon>
        <taxon>Bacillota</taxon>
        <taxon>Clostridia</taxon>
        <taxon>Lachnospirales</taxon>
        <taxon>Lachnospiraceae</taxon>
        <taxon>Roseburia</taxon>
    </lineage>
</organism>
<gene>
    <name evidence="2" type="ORF">LKD47_06140</name>
</gene>
<dbReference type="CDD" id="cd00077">
    <property type="entry name" value="HDc"/>
    <property type="match status" value="1"/>
</dbReference>
<sequence length="405" mass="46176">MLFIRTDDLKPGMRLAKPIYNKLGVMLYDRDTRLTQQGIESIRNFELIGIYILEPAEPVPPLSDEDIAFEQFQTISMFQLRDCMDMIRKGRQPDKLPTLVSSILSQYGRLDHKLNFAQNLRSSADYVYKHSISVAILVAMLTHQLNMPDDFQQTCVTAALLYDFGWLLVPTELAEKTDPLTEEDEKKILACRIKSLDYLNPQTHSIKLSPDALRIITQFITLSAPEEAADPSKIFRSSGTKLLQVADAFDRMTAMSLTNEPISEIVAMKYLQEFPEKYDTKIVRALSLCIHILPRGACVDLSNGEKAMILEDNPEDYSKPLILQFTNNEIFDLRDPHIYDIIQIQDIMKTMDNRIAIDENTLKHFTSDKYIKAVADRFRKRQNQAAATAAAEPAPKKKAARKKLV</sequence>
<dbReference type="Proteomes" id="UP001198893">
    <property type="component" value="Unassembled WGS sequence"/>
</dbReference>
<dbReference type="RefSeq" id="WP_227709929.1">
    <property type="nucleotide sequence ID" value="NZ_JAJEQW010000005.1"/>
</dbReference>
<dbReference type="PANTHER" id="PTHR43155:SF2">
    <property type="entry name" value="CYCLIC DI-GMP PHOSPHODIESTERASE PA4108"/>
    <property type="match status" value="1"/>
</dbReference>
<feature type="compositionally biased region" description="Basic residues" evidence="1">
    <location>
        <begin position="396"/>
        <end position="405"/>
    </location>
</feature>
<dbReference type="AlphaFoldDB" id="A0AAW4WAT6"/>
<proteinExistence type="predicted"/>
<dbReference type="Pfam" id="PF13487">
    <property type="entry name" value="HD_5"/>
    <property type="match status" value="1"/>
</dbReference>
<name>A0AAW4WAT6_9FIRM</name>
<comment type="caution">
    <text evidence="2">The sequence shown here is derived from an EMBL/GenBank/DDBJ whole genome shotgun (WGS) entry which is preliminary data.</text>
</comment>
<dbReference type="Gene3D" id="1.10.3210.10">
    <property type="entry name" value="Hypothetical protein af1432"/>
    <property type="match status" value="1"/>
</dbReference>
<evidence type="ECO:0000313" key="2">
    <source>
        <dbReference type="EMBL" id="MCC2241881.1"/>
    </source>
</evidence>
<dbReference type="InterPro" id="IPR003607">
    <property type="entry name" value="HD/PDEase_dom"/>
</dbReference>
<protein>
    <submittedName>
        <fullName evidence="2">Phosphohydrolase</fullName>
    </submittedName>
</protein>